<evidence type="ECO:0000256" key="3">
    <source>
        <dbReference type="ARBA" id="ARBA00023136"/>
    </source>
</evidence>
<reference evidence="7" key="2">
    <citation type="submission" date="2025-09" db="UniProtKB">
        <authorList>
            <consortium name="Ensembl"/>
        </authorList>
    </citation>
    <scope>IDENTIFICATION</scope>
</reference>
<sequence>MHIHSAVDMIYPLILSGILLHITGVECYTGWSNPTLTVKTGGSVTIPCHYDEKYTQQKKYWFSGTDKSNTYTNTTEKNLSVMDHPDQILFTVTMRNLQNKHTGNYYCVVETGEQPPIKTIYEPYLKIQSAPNVSVVSSSVSGHEGGDISVQCFYSSGYKNEVKQWCRYKDQSCYTVGRTNTSQNSSVQISDDGRGSFTVLMTGLRLTDSGWYYCSAGEALNPVQLTVNEAEPGTVSDKVNETGILNDNNETEDTVATQNNELLTVWLPALAALLLLLILISVFTWRWRRRHSQFQLHYISILCSDILTFILRAQILYIYI</sequence>
<comment type="subcellular location">
    <subcellularLocation>
        <location evidence="1">Membrane</location>
    </subcellularLocation>
</comment>
<proteinExistence type="predicted"/>
<dbReference type="InterPro" id="IPR007110">
    <property type="entry name" value="Ig-like_dom"/>
</dbReference>
<dbReference type="Ensembl" id="ENSCCRT00010050673.1">
    <property type="protein sequence ID" value="ENSCCRP00010046236.1"/>
    <property type="gene ID" value="ENSCCRG00010019588.1"/>
</dbReference>
<evidence type="ECO:0000313" key="8">
    <source>
        <dbReference type="Proteomes" id="UP000694427"/>
    </source>
</evidence>
<feature type="signal peptide" evidence="5">
    <location>
        <begin position="1"/>
        <end position="27"/>
    </location>
</feature>
<dbReference type="InterPro" id="IPR036179">
    <property type="entry name" value="Ig-like_dom_sf"/>
</dbReference>
<feature type="chain" id="PRO_5034513004" evidence="5">
    <location>
        <begin position="28"/>
        <end position="320"/>
    </location>
</feature>
<dbReference type="PANTHER" id="PTHR11860">
    <property type="entry name" value="POLYMERIC-IMMUNOGLOBULIN RECEPTOR"/>
    <property type="match status" value="1"/>
</dbReference>
<dbReference type="InterPro" id="IPR013783">
    <property type="entry name" value="Ig-like_fold"/>
</dbReference>
<feature type="transmembrane region" description="Helical" evidence="4">
    <location>
        <begin position="297"/>
        <end position="319"/>
    </location>
</feature>
<dbReference type="PROSITE" id="PS50835">
    <property type="entry name" value="IG_LIKE"/>
    <property type="match status" value="2"/>
</dbReference>
<dbReference type="InterPro" id="IPR013106">
    <property type="entry name" value="Ig_V-set"/>
</dbReference>
<feature type="transmembrane region" description="Helical" evidence="4">
    <location>
        <begin position="265"/>
        <end position="285"/>
    </location>
</feature>
<dbReference type="AlphaFoldDB" id="A0A8C1KEE0"/>
<feature type="domain" description="Ig-like" evidence="6">
    <location>
        <begin position="12"/>
        <end position="118"/>
    </location>
</feature>
<dbReference type="InterPro" id="IPR003599">
    <property type="entry name" value="Ig_sub"/>
</dbReference>
<feature type="domain" description="Ig-like" evidence="6">
    <location>
        <begin position="131"/>
        <end position="226"/>
    </location>
</feature>
<evidence type="ECO:0000256" key="5">
    <source>
        <dbReference type="SAM" id="SignalP"/>
    </source>
</evidence>
<dbReference type="InterPro" id="IPR050671">
    <property type="entry name" value="CD300_family_receptors"/>
</dbReference>
<dbReference type="Gene3D" id="2.60.40.10">
    <property type="entry name" value="Immunoglobulins"/>
    <property type="match status" value="2"/>
</dbReference>
<evidence type="ECO:0000259" key="6">
    <source>
        <dbReference type="PROSITE" id="PS50835"/>
    </source>
</evidence>
<organism evidence="7 8">
    <name type="scientific">Cyprinus carpio</name>
    <name type="common">Common carp</name>
    <dbReference type="NCBI Taxonomy" id="7962"/>
    <lineage>
        <taxon>Eukaryota</taxon>
        <taxon>Metazoa</taxon>
        <taxon>Chordata</taxon>
        <taxon>Craniata</taxon>
        <taxon>Vertebrata</taxon>
        <taxon>Euteleostomi</taxon>
        <taxon>Actinopterygii</taxon>
        <taxon>Neopterygii</taxon>
        <taxon>Teleostei</taxon>
        <taxon>Ostariophysi</taxon>
        <taxon>Cypriniformes</taxon>
        <taxon>Cyprinidae</taxon>
        <taxon>Cyprininae</taxon>
        <taxon>Cyprinus</taxon>
    </lineage>
</organism>
<dbReference type="Proteomes" id="UP000694427">
    <property type="component" value="Unplaced"/>
</dbReference>
<dbReference type="PANTHER" id="PTHR11860:SF87">
    <property type="entry name" value="CMRF35-LIKE MOLECULE 8"/>
    <property type="match status" value="1"/>
</dbReference>
<keyword evidence="4" id="KW-1133">Transmembrane helix</keyword>
<accession>A0A8C1KEE0</accession>
<gene>
    <name evidence="7" type="primary">LOC109110556</name>
</gene>
<reference evidence="7" key="1">
    <citation type="submission" date="2025-08" db="UniProtKB">
        <authorList>
            <consortium name="Ensembl"/>
        </authorList>
    </citation>
    <scope>IDENTIFICATION</scope>
</reference>
<dbReference type="SMART" id="SM00409">
    <property type="entry name" value="IG"/>
    <property type="match status" value="2"/>
</dbReference>
<dbReference type="SUPFAM" id="SSF48726">
    <property type="entry name" value="Immunoglobulin"/>
    <property type="match status" value="2"/>
</dbReference>
<keyword evidence="2 4" id="KW-0812">Transmembrane</keyword>
<evidence type="ECO:0000256" key="2">
    <source>
        <dbReference type="ARBA" id="ARBA00022692"/>
    </source>
</evidence>
<keyword evidence="8" id="KW-1185">Reference proteome</keyword>
<evidence type="ECO:0000256" key="1">
    <source>
        <dbReference type="ARBA" id="ARBA00004370"/>
    </source>
</evidence>
<dbReference type="GO" id="GO:0004888">
    <property type="term" value="F:transmembrane signaling receptor activity"/>
    <property type="evidence" value="ECO:0007669"/>
    <property type="project" value="TreeGrafter"/>
</dbReference>
<keyword evidence="3 4" id="KW-0472">Membrane</keyword>
<name>A0A8C1KEE0_CYPCA</name>
<keyword evidence="5" id="KW-0732">Signal</keyword>
<evidence type="ECO:0000256" key="4">
    <source>
        <dbReference type="SAM" id="Phobius"/>
    </source>
</evidence>
<evidence type="ECO:0000313" key="7">
    <source>
        <dbReference type="Ensembl" id="ENSCCRP00010046236.1"/>
    </source>
</evidence>
<protein>
    <submittedName>
        <fullName evidence="7">Polymeric immunoglobulin receptor-like</fullName>
    </submittedName>
</protein>
<dbReference type="Pfam" id="PF07686">
    <property type="entry name" value="V-set"/>
    <property type="match status" value="2"/>
</dbReference>
<dbReference type="GO" id="GO:0005886">
    <property type="term" value="C:plasma membrane"/>
    <property type="evidence" value="ECO:0007669"/>
    <property type="project" value="TreeGrafter"/>
</dbReference>